<dbReference type="SMART" id="SM00419">
    <property type="entry name" value="HTH_CRP"/>
    <property type="match status" value="1"/>
</dbReference>
<dbReference type="KEGG" id="tpro:Ga0080559_TMP4648"/>
<reference evidence="5 6" key="1">
    <citation type="submission" date="2016-03" db="EMBL/GenBank/DDBJ databases">
        <title>Deep-sea bacteria in the southern Pacific.</title>
        <authorList>
            <person name="Tang K."/>
        </authorList>
    </citation>
    <scope>NUCLEOTIDE SEQUENCE [LARGE SCALE GENOMIC DNA]</scope>
    <source>
        <strain evidence="5 6">JLT2016</strain>
    </source>
</reference>
<dbReference type="GO" id="GO:0003677">
    <property type="term" value="F:DNA binding"/>
    <property type="evidence" value="ECO:0007669"/>
    <property type="project" value="UniProtKB-KW"/>
</dbReference>
<dbReference type="InterPro" id="IPR014710">
    <property type="entry name" value="RmlC-like_jellyroll"/>
</dbReference>
<dbReference type="InterPro" id="IPR018490">
    <property type="entry name" value="cNMP-bd_dom_sf"/>
</dbReference>
<dbReference type="STRING" id="1229727.Ga0080559_TMP4648"/>
<dbReference type="Pfam" id="PF13545">
    <property type="entry name" value="HTH_Crp_2"/>
    <property type="match status" value="1"/>
</dbReference>
<dbReference type="InterPro" id="IPR012318">
    <property type="entry name" value="HTH_CRP"/>
</dbReference>
<dbReference type="GO" id="GO:0006355">
    <property type="term" value="P:regulation of DNA-templated transcription"/>
    <property type="evidence" value="ECO:0007669"/>
    <property type="project" value="InterPro"/>
</dbReference>
<keyword evidence="3" id="KW-0804">Transcription</keyword>
<organism evidence="5 6">
    <name type="scientific">Salipiger profundus</name>
    <dbReference type="NCBI Taxonomy" id="1229727"/>
    <lineage>
        <taxon>Bacteria</taxon>
        <taxon>Pseudomonadati</taxon>
        <taxon>Pseudomonadota</taxon>
        <taxon>Alphaproteobacteria</taxon>
        <taxon>Rhodobacterales</taxon>
        <taxon>Roseobacteraceae</taxon>
        <taxon>Salipiger</taxon>
    </lineage>
</organism>
<dbReference type="SUPFAM" id="SSF51206">
    <property type="entry name" value="cAMP-binding domain-like"/>
    <property type="match status" value="1"/>
</dbReference>
<name>A0A1U7DBA0_9RHOB</name>
<evidence type="ECO:0000259" key="4">
    <source>
        <dbReference type="SMART" id="SM00419"/>
    </source>
</evidence>
<dbReference type="CDD" id="cd00038">
    <property type="entry name" value="CAP_ED"/>
    <property type="match status" value="1"/>
</dbReference>
<evidence type="ECO:0000256" key="3">
    <source>
        <dbReference type="ARBA" id="ARBA00023163"/>
    </source>
</evidence>
<evidence type="ECO:0000313" key="6">
    <source>
        <dbReference type="Proteomes" id="UP000186559"/>
    </source>
</evidence>
<dbReference type="EMBL" id="CP014796">
    <property type="protein sequence ID" value="APX25444.1"/>
    <property type="molecule type" value="Genomic_DNA"/>
</dbReference>
<protein>
    <submittedName>
        <fullName evidence="5">cAMP-binding protein</fullName>
    </submittedName>
</protein>
<dbReference type="Gene3D" id="2.60.120.10">
    <property type="entry name" value="Jelly Rolls"/>
    <property type="match status" value="1"/>
</dbReference>
<keyword evidence="2" id="KW-0238">DNA-binding</keyword>
<evidence type="ECO:0000313" key="5">
    <source>
        <dbReference type="EMBL" id="APX25444.1"/>
    </source>
</evidence>
<dbReference type="InterPro" id="IPR000595">
    <property type="entry name" value="cNMP-bd_dom"/>
</dbReference>
<accession>A0A1U7DBA0</accession>
<evidence type="ECO:0000256" key="1">
    <source>
        <dbReference type="ARBA" id="ARBA00023015"/>
    </source>
</evidence>
<dbReference type="InterPro" id="IPR036390">
    <property type="entry name" value="WH_DNA-bd_sf"/>
</dbReference>
<dbReference type="RefSeq" id="WP_076625007.1">
    <property type="nucleotide sequence ID" value="NZ_BMEW01000015.1"/>
</dbReference>
<keyword evidence="1" id="KW-0805">Transcription regulation</keyword>
<dbReference type="InterPro" id="IPR036388">
    <property type="entry name" value="WH-like_DNA-bd_sf"/>
</dbReference>
<feature type="domain" description="HTH crp-type" evidence="4">
    <location>
        <begin position="172"/>
        <end position="220"/>
    </location>
</feature>
<sequence>MIDETAHTGMVGQQLSEELWLKLEAACSEIKILGPREVLSRAGELITHSALLLDGLMVRYIAGNKIATDKRLVVALQVPGDFVDLHAFPLQRLDHDVRSLTATRLALFPHDALKEIIAGSPDHARSLWRLTMVDAAIHRHWTYRTGLLRALAAVADFVCEMDLRMQMCGRVEDGRVPIGVVQTDLAEVTGLSTMHVSRVIKELRDAKLCTIREGYAEIHDRAGLRRISGYHRGYLYIPPTTSDDLL</sequence>
<evidence type="ECO:0000256" key="2">
    <source>
        <dbReference type="ARBA" id="ARBA00023125"/>
    </source>
</evidence>
<gene>
    <name evidence="5" type="ORF">Ga0080559_TMP4648</name>
</gene>
<keyword evidence="6" id="KW-1185">Reference proteome</keyword>
<dbReference type="AlphaFoldDB" id="A0A1U7DBA0"/>
<dbReference type="SUPFAM" id="SSF46785">
    <property type="entry name" value="Winged helix' DNA-binding domain"/>
    <property type="match status" value="1"/>
</dbReference>
<dbReference type="Gene3D" id="1.10.10.10">
    <property type="entry name" value="Winged helix-like DNA-binding domain superfamily/Winged helix DNA-binding domain"/>
    <property type="match status" value="1"/>
</dbReference>
<proteinExistence type="predicted"/>
<dbReference type="Proteomes" id="UP000186559">
    <property type="component" value="Chromosome"/>
</dbReference>